<feature type="region of interest" description="Disordered" evidence="8">
    <location>
        <begin position="702"/>
        <end position="829"/>
    </location>
</feature>
<comment type="subcellular location">
    <subcellularLocation>
        <location evidence="1">Mitochondrion inner membrane</location>
        <topology evidence="1">Single-pass membrane protein</topology>
    </subcellularLocation>
</comment>
<dbReference type="GO" id="GO:0030003">
    <property type="term" value="P:intracellular monoatomic cation homeostasis"/>
    <property type="evidence" value="ECO:0007669"/>
    <property type="project" value="TreeGrafter"/>
</dbReference>
<evidence type="ECO:0000256" key="1">
    <source>
        <dbReference type="ARBA" id="ARBA00004434"/>
    </source>
</evidence>
<feature type="compositionally biased region" description="Basic and acidic residues" evidence="8">
    <location>
        <begin position="627"/>
        <end position="639"/>
    </location>
</feature>
<evidence type="ECO:0000256" key="6">
    <source>
        <dbReference type="ARBA" id="ARBA00023136"/>
    </source>
</evidence>
<dbReference type="OMA" id="NHIHRED"/>
<dbReference type="AlphaFoldDB" id="F0VBN1"/>
<evidence type="ECO:0000256" key="5">
    <source>
        <dbReference type="ARBA" id="ARBA00023128"/>
    </source>
</evidence>
<dbReference type="EMBL" id="FR823385">
    <property type="protein sequence ID" value="CBZ51015.1"/>
    <property type="molecule type" value="Genomic_DNA"/>
</dbReference>
<dbReference type="InParanoid" id="F0VBN1"/>
<feature type="region of interest" description="Disordered" evidence="8">
    <location>
        <begin position="922"/>
        <end position="957"/>
    </location>
</feature>
<dbReference type="OrthoDB" id="275278at2759"/>
<feature type="region of interest" description="Disordered" evidence="8">
    <location>
        <begin position="42"/>
        <end position="100"/>
    </location>
</feature>
<proteinExistence type="predicted"/>
<keyword evidence="2" id="KW-0812">Transmembrane</keyword>
<dbReference type="GeneID" id="13440001"/>
<dbReference type="PANTHER" id="PTHR14009:SF1">
    <property type="entry name" value="MITOCHONDRIAL PROTON_CALCIUM EXCHANGER PROTEIN"/>
    <property type="match status" value="1"/>
</dbReference>
<reference evidence="12" key="3">
    <citation type="journal article" date="2012" name="PLoS Pathog.">
        <title>Comparative genomics of the apicomplexan parasites Toxoplasma gondii and Neospora caninum: Coccidia differing in host range and transmission strategy.</title>
        <authorList>
            <person name="Reid A.J."/>
            <person name="Vermont S.J."/>
            <person name="Cotton J.A."/>
            <person name="Harris D."/>
            <person name="Hill-Cawthorne G.A."/>
            <person name="Konen-Waisman S."/>
            <person name="Latham S.M."/>
            <person name="Mourier T."/>
            <person name="Norton R."/>
            <person name="Quail M.A."/>
            <person name="Sanders M."/>
            <person name="Shanmugam D."/>
            <person name="Sohal A."/>
            <person name="Wasmuth J.D."/>
            <person name="Brunk B."/>
            <person name="Grigg M.E."/>
            <person name="Howard J.C."/>
            <person name="Parkinson J."/>
            <person name="Roos D.S."/>
            <person name="Trees A.J."/>
            <person name="Berriman M."/>
            <person name="Pain A."/>
            <person name="Wastling J.M."/>
        </authorList>
    </citation>
    <scope>NUCLEOTIDE SEQUENCE [LARGE SCALE GENOMIC DNA]</scope>
    <source>
        <strain evidence="12">Liverpool</strain>
    </source>
</reference>
<feature type="compositionally biased region" description="Basic and acidic residues" evidence="8">
    <location>
        <begin position="737"/>
        <end position="747"/>
    </location>
</feature>
<feature type="compositionally biased region" description="Low complexity" evidence="8">
    <location>
        <begin position="922"/>
        <end position="932"/>
    </location>
</feature>
<feature type="compositionally biased region" description="Low complexity" evidence="8">
    <location>
        <begin position="172"/>
        <end position="210"/>
    </location>
</feature>
<dbReference type="EMBL" id="LN714484">
    <property type="protein sequence ID" value="CEL68320.1"/>
    <property type="molecule type" value="Genomic_DNA"/>
</dbReference>
<keyword evidence="4" id="KW-1133">Transmembrane helix</keyword>
<dbReference type="RefSeq" id="XP_003881048.1">
    <property type="nucleotide sequence ID" value="XM_003880999.1"/>
</dbReference>
<feature type="compositionally biased region" description="Basic and acidic residues" evidence="8">
    <location>
        <begin position="785"/>
        <end position="802"/>
    </location>
</feature>
<feature type="compositionally biased region" description="Low complexity" evidence="8">
    <location>
        <begin position="1029"/>
        <end position="1039"/>
    </location>
</feature>
<evidence type="ECO:0000256" key="4">
    <source>
        <dbReference type="ARBA" id="ARBA00022989"/>
    </source>
</evidence>
<dbReference type="InterPro" id="IPR044202">
    <property type="entry name" value="LETM1/MDM38-like"/>
</dbReference>
<feature type="compositionally biased region" description="Low complexity" evidence="8">
    <location>
        <begin position="42"/>
        <end position="71"/>
    </location>
</feature>
<dbReference type="GO" id="GO:0043022">
    <property type="term" value="F:ribosome binding"/>
    <property type="evidence" value="ECO:0007669"/>
    <property type="project" value="InterPro"/>
</dbReference>
<dbReference type="VEuPathDB" id="ToxoDB:NCLIV_040900"/>
<reference evidence="10" key="2">
    <citation type="submission" date="2011-03" db="EMBL/GenBank/DDBJ databases">
        <title>Comparative genomics and transcriptomics of Neospora caninum and Toxoplasma gondii.</title>
        <authorList>
            <person name="Reid A.J."/>
            <person name="Sohal A."/>
            <person name="Harris D."/>
            <person name="Quail M."/>
            <person name="Sanders M."/>
            <person name="Berriman M."/>
            <person name="Wastling J.M."/>
            <person name="Pain A."/>
        </authorList>
    </citation>
    <scope>NUCLEOTIDE SEQUENCE</scope>
    <source>
        <strain evidence="10">Liverpool</strain>
    </source>
</reference>
<evidence type="ECO:0000256" key="8">
    <source>
        <dbReference type="SAM" id="MobiDB-lite"/>
    </source>
</evidence>
<gene>
    <name evidence="11" type="ORF">BN1204_040900</name>
    <name evidence="10" type="ORF">NCLIV_040900</name>
</gene>
<evidence type="ECO:0000313" key="10">
    <source>
        <dbReference type="EMBL" id="CBZ51015.1"/>
    </source>
</evidence>
<feature type="region of interest" description="Disordered" evidence="8">
    <location>
        <begin position="607"/>
        <end position="675"/>
    </location>
</feature>
<keyword evidence="5 7" id="KW-0496">Mitochondrion</keyword>
<sequence length="1090" mass="118896">MPLNSSPVFSRCSTCPSFFLPDGLLSLSQQLLSRPLSACLSPVSSSVQSSGALSQLPSRSSPLPALSALPPHGLSVPRDSFASPRHAGAPATATSSGDSPLRVWAVGGAFESLFAAQRRRDAPLLHSTRRHFSQSQGQGKEEGRTIAPLASASPSGSSTSASSPSAPPSPPSAAVCPSSSSSSSPSSSPAATSQSEPASANAASSSASSARPETRTRPSVSFSRRAGDRTNGGPGFFARWFSAGAILRLLERVARGLGSALLRYTKAVWKYLKLFITNPMIVKKWYKKGKESAIHTWKWTVTGFSLFYANVRVSYQLLKKKILGHPLRYNEHKLLVRTTADALKLIPFSLMIIIPLGELLLPVVLRLFPNMLPSTFFEKQVDNAYLSRKLKAKQELAAFFQELVREHTKNIIEHESNDALKDKAKTLKEFQEKLLQKDQQDVNPFLSVKEILSFARLFKEEFVLEKLDLQTLQVMCQLLGIQPYGLRSHVVLQLRYHLNHIHREDREFMWEGVDTLSHDELVEACKDRAMKFHNISDEDMRQEMRQWLAISSHKDIPPLLLLWCRCISLTHSPIPAPVDLAASARGDAPPAAPEPEPAGKAVATPLDAAKESPTSEEGTEPVTLAASEEKPEKEGRTQDGDGEAVQTPAAAVEESKETKDEEDAEDEQYKRQSATLEAMERQVQLLRAEEESLRQSVQILEEAQRQREAATTEKESTLETAGEELKGASPLASDALLEERPVAEGEAARGLSGNGKKTEKREIDRGAGTGESLLTADSPRASGHTVKEEGGAKGGNEQRDSFLDGVAAEGTDGGDAEGEATMKHEGRALDEAYVDELASVQRGREMLQRRSRRMELELRLLRRLADLQHQHQEEAFGALSRLLELAHAYRLKQEIVARNNSKKVDVSEEGCSVGVSSATVAGESRSSLLSSPESEKLKEHEAAERLHEAQRSNRGSPEAVQIRNDFISAVQAFERQIQEVIESFANGVKEVDDLMRDAKTLQMDEGDPLFYPEDHSDCEDAGDSSAFVSPRLSLPASSLLREHAASSPAADALEKESASRKSQSSGGRDSSPEDAPAAGAIKTKAKNEQK</sequence>
<feature type="domain" description="Letm1 RBD" evidence="9">
    <location>
        <begin position="388"/>
        <end position="620"/>
    </location>
</feature>
<keyword evidence="6" id="KW-0472">Membrane</keyword>
<evidence type="ECO:0000259" key="9">
    <source>
        <dbReference type="PROSITE" id="PS51758"/>
    </source>
</evidence>
<feature type="region of interest" description="Disordered" evidence="8">
    <location>
        <begin position="1005"/>
        <end position="1090"/>
    </location>
</feature>
<evidence type="ECO:0000313" key="11">
    <source>
        <dbReference type="EMBL" id="CEL68320.1"/>
    </source>
</evidence>
<dbReference type="InterPro" id="IPR033122">
    <property type="entry name" value="LETM1-like_RBD"/>
</dbReference>
<feature type="compositionally biased region" description="Low complexity" evidence="8">
    <location>
        <begin position="148"/>
        <end position="164"/>
    </location>
</feature>
<dbReference type="Pfam" id="PF07766">
    <property type="entry name" value="LETM1_RBD"/>
    <property type="match status" value="1"/>
</dbReference>
<keyword evidence="12" id="KW-1185">Reference proteome</keyword>
<name>F0VBN1_NEOCL</name>
<feature type="region of interest" description="Disordered" evidence="8">
    <location>
        <begin position="148"/>
        <end position="227"/>
    </location>
</feature>
<feature type="compositionally biased region" description="Basic and acidic residues" evidence="8">
    <location>
        <begin position="820"/>
        <end position="829"/>
    </location>
</feature>
<accession>F0VBN1</accession>
<dbReference type="eggNOG" id="KOG1043">
    <property type="taxonomic scope" value="Eukaryota"/>
</dbReference>
<organism evidence="10 12">
    <name type="scientific">Neospora caninum (strain Liverpool)</name>
    <dbReference type="NCBI Taxonomy" id="572307"/>
    <lineage>
        <taxon>Eukaryota</taxon>
        <taxon>Sar</taxon>
        <taxon>Alveolata</taxon>
        <taxon>Apicomplexa</taxon>
        <taxon>Conoidasida</taxon>
        <taxon>Coccidia</taxon>
        <taxon>Eucoccidiorida</taxon>
        <taxon>Eimeriorina</taxon>
        <taxon>Sarcocystidae</taxon>
        <taxon>Neospora</taxon>
    </lineage>
</organism>
<reference evidence="11" key="4">
    <citation type="journal article" date="2015" name="PLoS ONE">
        <title>Comprehensive Evaluation of Toxoplasma gondii VEG and Neospora caninum LIV Genomes with Tachyzoite Stage Transcriptome and Proteome Defines Novel Transcript Features.</title>
        <authorList>
            <person name="Ramaprasad A."/>
            <person name="Mourier T."/>
            <person name="Naeem R."/>
            <person name="Malas T.B."/>
            <person name="Moussa E."/>
            <person name="Panigrahi A."/>
            <person name="Vermont S.J."/>
            <person name="Otto T.D."/>
            <person name="Wastling J."/>
            <person name="Pain A."/>
        </authorList>
    </citation>
    <scope>NUCLEOTIDE SEQUENCE</scope>
    <source>
        <strain evidence="11">Liverpool</strain>
    </source>
</reference>
<evidence type="ECO:0000313" key="12">
    <source>
        <dbReference type="Proteomes" id="UP000007494"/>
    </source>
</evidence>
<dbReference type="PANTHER" id="PTHR14009">
    <property type="entry name" value="LEUCINE ZIPPER-EF-HAND CONTAINING TRANSMEMBRANE PROTEIN"/>
    <property type="match status" value="1"/>
</dbReference>
<dbReference type="PROSITE" id="PS51758">
    <property type="entry name" value="LETM1_RBD"/>
    <property type="match status" value="1"/>
</dbReference>
<evidence type="ECO:0000256" key="2">
    <source>
        <dbReference type="ARBA" id="ARBA00022692"/>
    </source>
</evidence>
<reference evidence="10" key="1">
    <citation type="submission" date="2011-02" db="EMBL/GenBank/DDBJ databases">
        <authorList>
            <person name="Aslett M."/>
        </authorList>
    </citation>
    <scope>NUCLEOTIDE SEQUENCE</scope>
    <source>
        <strain evidence="10">Liverpool</strain>
    </source>
</reference>
<dbReference type="GO" id="GO:0005743">
    <property type="term" value="C:mitochondrial inner membrane"/>
    <property type="evidence" value="ECO:0007669"/>
    <property type="project" value="UniProtKB-SubCell"/>
</dbReference>
<feature type="compositionally biased region" description="Basic and acidic residues" evidence="8">
    <location>
        <begin position="933"/>
        <end position="951"/>
    </location>
</feature>
<dbReference type="Proteomes" id="UP000007494">
    <property type="component" value="Chromosome IX"/>
</dbReference>
<evidence type="ECO:0000256" key="3">
    <source>
        <dbReference type="ARBA" id="ARBA00022792"/>
    </source>
</evidence>
<evidence type="ECO:0000256" key="7">
    <source>
        <dbReference type="PROSITE-ProRule" id="PRU01094"/>
    </source>
</evidence>
<feature type="compositionally biased region" description="Basic and acidic residues" evidence="8">
    <location>
        <begin position="756"/>
        <end position="765"/>
    </location>
</feature>
<feature type="compositionally biased region" description="Basic and acidic residues" evidence="8">
    <location>
        <begin position="702"/>
        <end position="717"/>
    </location>
</feature>
<protein>
    <submittedName>
        <fullName evidence="11">LETM1 domain-containing protein LETM2,mitochondrial</fullName>
    </submittedName>
</protein>
<keyword evidence="3" id="KW-0999">Mitochondrion inner membrane</keyword>